<dbReference type="InterPro" id="IPR002938">
    <property type="entry name" value="FAD-bd"/>
</dbReference>
<name>A0ABW0VK73_9ACTN</name>
<protein>
    <submittedName>
        <fullName evidence="6">FAD-dependent monooxygenase</fullName>
    </submittedName>
</protein>
<dbReference type="EMBL" id="JBHSOC010000095">
    <property type="protein sequence ID" value="MFC5646272.1"/>
    <property type="molecule type" value="Genomic_DNA"/>
</dbReference>
<dbReference type="PRINTS" id="PR00420">
    <property type="entry name" value="RNGMNOXGNASE"/>
</dbReference>
<dbReference type="GO" id="GO:0004497">
    <property type="term" value="F:monooxygenase activity"/>
    <property type="evidence" value="ECO:0007669"/>
    <property type="project" value="UniProtKB-KW"/>
</dbReference>
<keyword evidence="3" id="KW-0274">FAD</keyword>
<dbReference type="Gene3D" id="3.50.50.60">
    <property type="entry name" value="FAD/NAD(P)-binding domain"/>
    <property type="match status" value="1"/>
</dbReference>
<evidence type="ECO:0000313" key="7">
    <source>
        <dbReference type="Proteomes" id="UP001596066"/>
    </source>
</evidence>
<feature type="region of interest" description="Disordered" evidence="4">
    <location>
        <begin position="547"/>
        <end position="566"/>
    </location>
</feature>
<comment type="caution">
    <text evidence="6">The sequence shown here is derived from an EMBL/GenBank/DDBJ whole genome shotgun (WGS) entry which is preliminary data.</text>
</comment>
<feature type="region of interest" description="Disordered" evidence="4">
    <location>
        <begin position="414"/>
        <end position="435"/>
    </location>
</feature>
<accession>A0ABW0VK73</accession>
<dbReference type="InterPro" id="IPR036188">
    <property type="entry name" value="FAD/NAD-bd_sf"/>
</dbReference>
<evidence type="ECO:0000256" key="2">
    <source>
        <dbReference type="ARBA" id="ARBA00022630"/>
    </source>
</evidence>
<dbReference type="InterPro" id="IPR050641">
    <property type="entry name" value="RIFMO-like"/>
</dbReference>
<dbReference type="SUPFAM" id="SSF51905">
    <property type="entry name" value="FAD/NAD(P)-binding domain"/>
    <property type="match status" value="1"/>
</dbReference>
<evidence type="ECO:0000256" key="3">
    <source>
        <dbReference type="ARBA" id="ARBA00022827"/>
    </source>
</evidence>
<keyword evidence="6" id="KW-0560">Oxidoreductase</keyword>
<dbReference type="PANTHER" id="PTHR43004:SF19">
    <property type="entry name" value="BINDING MONOOXYGENASE, PUTATIVE (JCVI)-RELATED"/>
    <property type="match status" value="1"/>
</dbReference>
<evidence type="ECO:0000313" key="6">
    <source>
        <dbReference type="EMBL" id="MFC5646272.1"/>
    </source>
</evidence>
<keyword evidence="7" id="KW-1185">Reference proteome</keyword>
<dbReference type="RefSeq" id="WP_346148796.1">
    <property type="nucleotide sequence ID" value="NZ_BAAAUA010000056.1"/>
</dbReference>
<feature type="domain" description="FAD-binding" evidence="5">
    <location>
        <begin position="29"/>
        <end position="382"/>
    </location>
</feature>
<evidence type="ECO:0000256" key="4">
    <source>
        <dbReference type="SAM" id="MobiDB-lite"/>
    </source>
</evidence>
<comment type="cofactor">
    <cofactor evidence="1">
        <name>FAD</name>
        <dbReference type="ChEBI" id="CHEBI:57692"/>
    </cofactor>
</comment>
<keyword evidence="2" id="KW-0285">Flavoprotein</keyword>
<reference evidence="7" key="1">
    <citation type="journal article" date="2019" name="Int. J. Syst. Evol. Microbiol.">
        <title>The Global Catalogue of Microorganisms (GCM) 10K type strain sequencing project: providing services to taxonomists for standard genome sequencing and annotation.</title>
        <authorList>
            <consortium name="The Broad Institute Genomics Platform"/>
            <consortium name="The Broad Institute Genome Sequencing Center for Infectious Disease"/>
            <person name="Wu L."/>
            <person name="Ma J."/>
        </authorList>
    </citation>
    <scope>NUCLEOTIDE SEQUENCE [LARGE SCALE GENOMIC DNA]</scope>
    <source>
        <strain evidence="7">CGMCC 4.1622</strain>
    </source>
</reference>
<sequence length="729" mass="78931">MIGFHAPMVTSIYRCLTLRRGGMRFPASTSVLIVGAGPVGLTLSVLLSAHGVRHLLVEAHPGTSNHPKARGVSARSMEIFRRCGLEADIRRAGLPASQIFFYRGRNLVDPDFVRTGLANGATEAVEHTPSPGLICPQDALEALLLRRSRQLAPEAARFATRLLSFAEDGEGVHAVLEERSTGQRHTVRADWLVGCDGASSTVRAGAAIAMEGPKGLGHYLSIRFHAPLGDVVSDRASASYFLTEPGRGGFLAVDNDRHWIYQHPFDPQRDDTADLTSKRQRLVHLVREAAGLPDLEVSIQDTMAWRMDAQLAETYRRSRVLIAGDAAHVIPPTGGHGMNTGIGDADNLAWKLAAVTDGTSGEALLDTYESERRPVARQVIDLSLANSRARTSYRIDDELLLTATYRSTAVIAATDAPPRPPLDPERAHPDGGPGARLPHLRLAAGPAIVSTLDLTGHGFTLITQTGGTAWQRQTDTARAAGLPVVLRSLANYAALTAGDDGGSPTGLPGLPPTAAVLVRPDTHIAWQAPKPPADDTELLATLHRILSSRPSQQPQPSPGRRERAGGTILEERSWLWQGSAGPQGWEAAWERTRILLGPAVADDRFRMEGDPYRGKIADGAAGLTTAFYILADGCGPQVPHVRRVHVEELMRPRPGESDGDVVQRWEERLQALGHNPDTDDDPVSERWRILRTDFGEEDDLTVIGEVLIRQGYGLLEGLETVLSIMRQPF</sequence>
<gene>
    <name evidence="6" type="ORF">ACFPZF_33595</name>
</gene>
<dbReference type="Gene3D" id="3.30.9.10">
    <property type="entry name" value="D-Amino Acid Oxidase, subunit A, domain 2"/>
    <property type="match status" value="1"/>
</dbReference>
<organism evidence="6 7">
    <name type="scientific">Kitasatospora cinereorecta</name>
    <dbReference type="NCBI Taxonomy" id="285560"/>
    <lineage>
        <taxon>Bacteria</taxon>
        <taxon>Bacillati</taxon>
        <taxon>Actinomycetota</taxon>
        <taxon>Actinomycetes</taxon>
        <taxon>Kitasatosporales</taxon>
        <taxon>Streptomycetaceae</taxon>
        <taxon>Kitasatospora</taxon>
    </lineage>
</organism>
<dbReference type="Pfam" id="PF21274">
    <property type="entry name" value="Rng_hyd_C"/>
    <property type="match status" value="1"/>
</dbReference>
<proteinExistence type="predicted"/>
<dbReference type="Pfam" id="PF01494">
    <property type="entry name" value="FAD_binding_3"/>
    <property type="match status" value="1"/>
</dbReference>
<evidence type="ECO:0000256" key="1">
    <source>
        <dbReference type="ARBA" id="ARBA00001974"/>
    </source>
</evidence>
<dbReference type="Proteomes" id="UP001596066">
    <property type="component" value="Unassembled WGS sequence"/>
</dbReference>
<dbReference type="PANTHER" id="PTHR43004">
    <property type="entry name" value="TRK SYSTEM POTASSIUM UPTAKE PROTEIN"/>
    <property type="match status" value="1"/>
</dbReference>
<dbReference type="Gene3D" id="3.40.30.120">
    <property type="match status" value="1"/>
</dbReference>
<keyword evidence="6" id="KW-0503">Monooxygenase</keyword>
<evidence type="ECO:0000259" key="5">
    <source>
        <dbReference type="Pfam" id="PF01494"/>
    </source>
</evidence>